<gene>
    <name evidence="4" type="ORF">SAMN02745180_02674</name>
</gene>
<reference evidence="4 5" key="1">
    <citation type="submission" date="2016-11" db="EMBL/GenBank/DDBJ databases">
        <authorList>
            <person name="Jaros S."/>
            <person name="Januszkiewicz K."/>
            <person name="Wedrychowicz H."/>
        </authorList>
    </citation>
    <scope>NUCLEOTIDE SEQUENCE [LARGE SCALE GENOMIC DNA]</scope>
    <source>
        <strain evidence="4 5">DSM 13106</strain>
    </source>
</reference>
<dbReference type="PANTHER" id="PTHR33408">
    <property type="entry name" value="TRANSPOSASE"/>
    <property type="match status" value="1"/>
</dbReference>
<dbReference type="InterPro" id="IPR025668">
    <property type="entry name" value="Tnp_DDE_dom"/>
</dbReference>
<evidence type="ECO:0000259" key="3">
    <source>
        <dbReference type="Pfam" id="PF13751"/>
    </source>
</evidence>
<dbReference type="InterPro" id="IPR047629">
    <property type="entry name" value="IS1182_transpos"/>
</dbReference>
<dbReference type="AlphaFoldDB" id="A0A1M5Z315"/>
<dbReference type="Pfam" id="PF13751">
    <property type="entry name" value="DDE_Tnp_1_6"/>
    <property type="match status" value="1"/>
</dbReference>
<evidence type="ECO:0000256" key="1">
    <source>
        <dbReference type="SAM" id="Coils"/>
    </source>
</evidence>
<keyword evidence="5" id="KW-1185">Reference proteome</keyword>
<dbReference type="InterPro" id="IPR008490">
    <property type="entry name" value="Transposase_InsH_N"/>
</dbReference>
<dbReference type="Proteomes" id="UP000184389">
    <property type="component" value="Unassembled WGS sequence"/>
</dbReference>
<dbReference type="OrthoDB" id="9789070at2"/>
<protein>
    <submittedName>
        <fullName evidence="4">Transposase</fullName>
    </submittedName>
</protein>
<evidence type="ECO:0000313" key="5">
    <source>
        <dbReference type="Proteomes" id="UP000184389"/>
    </source>
</evidence>
<dbReference type="NCBIfam" id="NF033551">
    <property type="entry name" value="transpos_IS1182"/>
    <property type="match status" value="1"/>
</dbReference>
<keyword evidence="1" id="KW-0175">Coiled coil</keyword>
<dbReference type="EMBL" id="FQXR01000019">
    <property type="protein sequence ID" value="SHI18514.1"/>
    <property type="molecule type" value="Genomic_DNA"/>
</dbReference>
<name>A0A1M5Z315_9FIRM</name>
<organism evidence="4 5">
    <name type="scientific">Sporanaerobacter acetigenes DSM 13106</name>
    <dbReference type="NCBI Taxonomy" id="1123281"/>
    <lineage>
        <taxon>Bacteria</taxon>
        <taxon>Bacillati</taxon>
        <taxon>Bacillota</taxon>
        <taxon>Tissierellia</taxon>
        <taxon>Tissierellales</taxon>
        <taxon>Sporanaerobacteraceae</taxon>
        <taxon>Sporanaerobacter</taxon>
    </lineage>
</organism>
<evidence type="ECO:0000313" key="4">
    <source>
        <dbReference type="EMBL" id="SHI18514.1"/>
    </source>
</evidence>
<feature type="coiled-coil region" evidence="1">
    <location>
        <begin position="158"/>
        <end position="224"/>
    </location>
</feature>
<feature type="domain" description="Transposase DDE" evidence="3">
    <location>
        <begin position="346"/>
        <end position="435"/>
    </location>
</feature>
<dbReference type="PANTHER" id="PTHR33408:SF2">
    <property type="entry name" value="TRANSPOSASE DDE DOMAIN-CONTAINING PROTEIN"/>
    <property type="match status" value="1"/>
</dbReference>
<feature type="domain" description="Transposase InsH N-terminal" evidence="2">
    <location>
        <begin position="18"/>
        <end position="111"/>
    </location>
</feature>
<evidence type="ECO:0000259" key="2">
    <source>
        <dbReference type="Pfam" id="PF05598"/>
    </source>
</evidence>
<dbReference type="RefSeq" id="WP_072745291.1">
    <property type="nucleotide sequence ID" value="NZ_FQXR01000019.1"/>
</dbReference>
<dbReference type="Pfam" id="PF05598">
    <property type="entry name" value="DUF772"/>
    <property type="match status" value="1"/>
</dbReference>
<accession>A0A1M5Z315</accession>
<proteinExistence type="predicted"/>
<sequence length="473" mass="55560">MQYIEGINRKSKIAFPEYIDDYIEEDNPVRVIDVFVKSLDMDELGFKNSKPNDKGRPPYNPKDLLKLYIYGYMNKITSSRKLEKATKTNIEVMWLLRRLTPYNKSISDFRKDNKDAINTVFKEFVALCKGWDLFGKEIVAVDGSKFRASNSKKNNFNDKSLDRKIEYLEEKVEKYMQEIEENDIEESIDREPSKEEIKSRIKELEERKEKYERYKEKIEKGETTEISTTDPDTRLMATNNNGINVCYNVQTVVDSKHKLIVDCDVINNPTDHGMLSKMAKSAKETFEVEELKALADKGYYNVDDLIECEKKNIITYVSKQAFSNATGEAEFYIDKFKYDKEQNVYICPKGQKLYSRRQKPIDENTKEIVYRNFEACGKCEFKDKCTKNKKGRRIRRSIHQDFLDKVDKRTTENKELYKQRQMIVEHPFGTVKRAINILGIKEIMRRLKAKRVYLTSSLPKYAMQLGNIILYAA</sequence>